<dbReference type="Gene3D" id="3.40.50.720">
    <property type="entry name" value="NAD(P)-binding Rossmann-like Domain"/>
    <property type="match status" value="1"/>
</dbReference>
<gene>
    <name evidence="5" type="ORF">BCF33_2631</name>
</gene>
<keyword evidence="4" id="KW-1133">Transmembrane helix</keyword>
<evidence type="ECO:0000313" key="6">
    <source>
        <dbReference type="Proteomes" id="UP000238801"/>
    </source>
</evidence>
<evidence type="ECO:0000256" key="3">
    <source>
        <dbReference type="SAM" id="MobiDB-lite"/>
    </source>
</evidence>
<feature type="transmembrane region" description="Helical" evidence="4">
    <location>
        <begin position="311"/>
        <end position="333"/>
    </location>
</feature>
<keyword evidence="6" id="KW-1185">Reference proteome</keyword>
<dbReference type="NCBIfam" id="NF005495">
    <property type="entry name" value="PRK07109.1"/>
    <property type="match status" value="1"/>
</dbReference>
<evidence type="ECO:0000256" key="2">
    <source>
        <dbReference type="ARBA" id="ARBA00023002"/>
    </source>
</evidence>
<feature type="compositionally biased region" description="Basic and acidic residues" evidence="3">
    <location>
        <begin position="263"/>
        <end position="275"/>
    </location>
</feature>
<dbReference type="InterPro" id="IPR020904">
    <property type="entry name" value="Sc_DH/Rdtase_CS"/>
</dbReference>
<dbReference type="GO" id="GO:0016491">
    <property type="term" value="F:oxidoreductase activity"/>
    <property type="evidence" value="ECO:0007669"/>
    <property type="project" value="UniProtKB-KW"/>
</dbReference>
<evidence type="ECO:0000313" key="5">
    <source>
        <dbReference type="EMBL" id="PRY93747.1"/>
    </source>
</evidence>
<dbReference type="AlphaFoldDB" id="A0A2T0X498"/>
<accession>A0A2T0X498</accession>
<keyword evidence="4" id="KW-0472">Membrane</keyword>
<feature type="region of interest" description="Disordered" evidence="3">
    <location>
        <begin position="263"/>
        <end position="288"/>
    </location>
</feature>
<dbReference type="Pfam" id="PF00106">
    <property type="entry name" value="adh_short"/>
    <property type="match status" value="1"/>
</dbReference>
<name>A0A2T0X498_9RHOB</name>
<dbReference type="InterPro" id="IPR036291">
    <property type="entry name" value="NAD(P)-bd_dom_sf"/>
</dbReference>
<dbReference type="GO" id="GO:0016020">
    <property type="term" value="C:membrane"/>
    <property type="evidence" value="ECO:0007669"/>
    <property type="project" value="TreeGrafter"/>
</dbReference>
<sequence length="337" mass="36163">MTDQIPESPIGTAVVAGGSAGIGRAVVQRLVGRGYRVGVMARGEARLREMEDEFGTDWIKGVPCDVAEADEVARAAREIVAWGGDLEIWVNSAMLTAFTPFREMPPEEFEAIVGATFLGQVNGVREALRHMQAGTIVCIGSGLSYRAVPIQSAYVASKHAVHGFVHAVRSELIAEEVPITLSEVMLPGVNTPQFDWARNRMDEHPQPAPPIYQPDVAARGVMKAIDEGLEEVIVGKPAVELIFGNMVAPHWLDRLMARKGIEGQKNDDDRTHPDRGPNTFEPAEYPSTAYGSFGDRARSSGLIIDGGTARAVAFGAPMILALGAGMAAGAALARRRR</sequence>
<dbReference type="PANTHER" id="PTHR44196:SF1">
    <property type="entry name" value="DEHYDROGENASE_REDUCTASE SDR FAMILY MEMBER 7B"/>
    <property type="match status" value="1"/>
</dbReference>
<dbReference type="PANTHER" id="PTHR44196">
    <property type="entry name" value="DEHYDROGENASE/REDUCTASE SDR FAMILY MEMBER 7B"/>
    <property type="match status" value="1"/>
</dbReference>
<evidence type="ECO:0000256" key="1">
    <source>
        <dbReference type="ARBA" id="ARBA00006484"/>
    </source>
</evidence>
<comment type="caution">
    <text evidence="5">The sequence shown here is derived from an EMBL/GenBank/DDBJ whole genome shotgun (WGS) entry which is preliminary data.</text>
</comment>
<protein>
    <submittedName>
        <fullName evidence="5">Short-subunit dehydrogenase</fullName>
    </submittedName>
</protein>
<dbReference type="OrthoDB" id="9781689at2"/>
<dbReference type="SUPFAM" id="SSF51735">
    <property type="entry name" value="NAD(P)-binding Rossmann-fold domains"/>
    <property type="match status" value="1"/>
</dbReference>
<comment type="similarity">
    <text evidence="1">Belongs to the short-chain dehydrogenases/reductases (SDR) family.</text>
</comment>
<evidence type="ECO:0000256" key="4">
    <source>
        <dbReference type="SAM" id="Phobius"/>
    </source>
</evidence>
<keyword evidence="2" id="KW-0560">Oxidoreductase</keyword>
<dbReference type="EMBL" id="PVTT01000002">
    <property type="protein sequence ID" value="PRY93747.1"/>
    <property type="molecule type" value="Genomic_DNA"/>
</dbReference>
<dbReference type="RefSeq" id="WP_106161310.1">
    <property type="nucleotide sequence ID" value="NZ_PVTT01000002.1"/>
</dbReference>
<organism evidence="5 6">
    <name type="scientific">Hasllibacter halocynthiae</name>
    <dbReference type="NCBI Taxonomy" id="595589"/>
    <lineage>
        <taxon>Bacteria</taxon>
        <taxon>Pseudomonadati</taxon>
        <taxon>Pseudomonadota</taxon>
        <taxon>Alphaproteobacteria</taxon>
        <taxon>Rhodobacterales</taxon>
        <taxon>Roseobacteraceae</taxon>
        <taxon>Hasllibacter</taxon>
    </lineage>
</organism>
<reference evidence="5 6" key="1">
    <citation type="submission" date="2018-03" db="EMBL/GenBank/DDBJ databases">
        <title>Genomic Encyclopedia of Archaeal and Bacterial Type Strains, Phase II (KMG-II): from individual species to whole genera.</title>
        <authorList>
            <person name="Goeker M."/>
        </authorList>
    </citation>
    <scope>NUCLEOTIDE SEQUENCE [LARGE SCALE GENOMIC DNA]</scope>
    <source>
        <strain evidence="5 6">DSM 29318</strain>
    </source>
</reference>
<proteinExistence type="inferred from homology"/>
<dbReference type="PRINTS" id="PR00081">
    <property type="entry name" value="GDHRDH"/>
</dbReference>
<dbReference type="InterPro" id="IPR002347">
    <property type="entry name" value="SDR_fam"/>
</dbReference>
<keyword evidence="4" id="KW-0812">Transmembrane</keyword>
<dbReference type="PROSITE" id="PS00061">
    <property type="entry name" value="ADH_SHORT"/>
    <property type="match status" value="1"/>
</dbReference>
<dbReference type="Proteomes" id="UP000238801">
    <property type="component" value="Unassembled WGS sequence"/>
</dbReference>